<dbReference type="Gene3D" id="3.20.20.60">
    <property type="entry name" value="Phosphoenolpyruvate-binding domains"/>
    <property type="match status" value="1"/>
</dbReference>
<dbReference type="Gene3D" id="3.40.930.10">
    <property type="entry name" value="Mannitol-specific EII, Chain A"/>
    <property type="match status" value="1"/>
</dbReference>
<dbReference type="InterPro" id="IPR000121">
    <property type="entry name" value="PEP_util_C"/>
</dbReference>
<dbReference type="GO" id="GO:0008965">
    <property type="term" value="F:phosphoenolpyruvate-protein phosphotransferase activity"/>
    <property type="evidence" value="ECO:0007669"/>
    <property type="project" value="UniProtKB-EC"/>
</dbReference>
<dbReference type="PROSITE" id="PS51094">
    <property type="entry name" value="PTS_EIIA_TYPE_2"/>
    <property type="match status" value="1"/>
</dbReference>
<dbReference type="STRING" id="286727.SAMN02982917_3030"/>
<dbReference type="GO" id="GO:0016301">
    <property type="term" value="F:kinase activity"/>
    <property type="evidence" value="ECO:0007669"/>
    <property type="project" value="UniProtKB-KW"/>
</dbReference>
<keyword evidence="9" id="KW-0762">Sugar transport</keyword>
<dbReference type="OrthoDB" id="9765468at2"/>
<dbReference type="Pfam" id="PF05524">
    <property type="entry name" value="PEP-utilisers_N"/>
    <property type="match status" value="1"/>
</dbReference>
<comment type="subcellular location">
    <subcellularLocation>
        <location evidence="3">Cytoplasm</location>
    </subcellularLocation>
</comment>
<protein>
    <recommendedName>
        <fullName evidence="5">phosphoenolpyruvate--protein phosphotransferase</fullName>
        <ecNumber evidence="5">2.7.3.9</ecNumber>
    </recommendedName>
</protein>
<dbReference type="InterPro" id="IPR001020">
    <property type="entry name" value="PTS_HPr_His_P_site"/>
</dbReference>
<dbReference type="EC" id="2.7.3.9" evidence="5"/>
<keyword evidence="11" id="KW-0598">Phosphotransferase system</keyword>
<dbReference type="Pfam" id="PF00391">
    <property type="entry name" value="PEP-utilizers"/>
    <property type="match status" value="1"/>
</dbReference>
<dbReference type="Pfam" id="PF00359">
    <property type="entry name" value="PTS_EIIA_2"/>
    <property type="match status" value="1"/>
</dbReference>
<evidence type="ECO:0000313" key="18">
    <source>
        <dbReference type="Proteomes" id="UP000192936"/>
    </source>
</evidence>
<dbReference type="InterPro" id="IPR008731">
    <property type="entry name" value="PTS_EIN"/>
</dbReference>
<keyword evidence="10" id="KW-0808">Transferase</keyword>
<dbReference type="CDD" id="cd00211">
    <property type="entry name" value="PTS_IIA_fru"/>
    <property type="match status" value="1"/>
</dbReference>
<name>A0A1X7FL03_9PROT</name>
<evidence type="ECO:0000256" key="7">
    <source>
        <dbReference type="ARBA" id="ARBA00022490"/>
    </source>
</evidence>
<dbReference type="InterPro" id="IPR018274">
    <property type="entry name" value="PEP_util_AS"/>
</dbReference>
<dbReference type="PANTHER" id="PTHR46244:SF6">
    <property type="entry name" value="PHOSPHOENOLPYRUVATE-PROTEIN PHOSPHOTRANSFERASE"/>
    <property type="match status" value="1"/>
</dbReference>
<keyword evidence="14" id="KW-0460">Magnesium</keyword>
<gene>
    <name evidence="17" type="ORF">SAMN02982917_3030</name>
</gene>
<evidence type="ECO:0000256" key="13">
    <source>
        <dbReference type="ARBA" id="ARBA00022777"/>
    </source>
</evidence>
<dbReference type="GO" id="GO:0005737">
    <property type="term" value="C:cytoplasm"/>
    <property type="evidence" value="ECO:0007669"/>
    <property type="project" value="UniProtKB-SubCell"/>
</dbReference>
<dbReference type="Pfam" id="PF02896">
    <property type="entry name" value="PEP-utilizers_C"/>
    <property type="match status" value="1"/>
</dbReference>
<dbReference type="CDD" id="cd00367">
    <property type="entry name" value="PTS-HPr_like"/>
    <property type="match status" value="1"/>
</dbReference>
<dbReference type="PROSITE" id="PS00370">
    <property type="entry name" value="PEP_ENZYMES_PHOS_SITE"/>
    <property type="match status" value="1"/>
</dbReference>
<evidence type="ECO:0000256" key="5">
    <source>
        <dbReference type="ARBA" id="ARBA00012232"/>
    </source>
</evidence>
<evidence type="ECO:0000256" key="12">
    <source>
        <dbReference type="ARBA" id="ARBA00022723"/>
    </source>
</evidence>
<evidence type="ECO:0000256" key="2">
    <source>
        <dbReference type="ARBA" id="ARBA00001946"/>
    </source>
</evidence>
<dbReference type="PROSITE" id="PS00372">
    <property type="entry name" value="PTS_EIIA_TYPE_2_HIS"/>
    <property type="match status" value="1"/>
</dbReference>
<dbReference type="Pfam" id="PF00381">
    <property type="entry name" value="PTS-HPr"/>
    <property type="match status" value="1"/>
</dbReference>
<dbReference type="SUPFAM" id="SSF55804">
    <property type="entry name" value="Phoshotransferase/anion transport protein"/>
    <property type="match status" value="1"/>
</dbReference>
<dbReference type="Gene3D" id="3.50.30.10">
    <property type="entry name" value="Phosphohistidine domain"/>
    <property type="match status" value="1"/>
</dbReference>
<dbReference type="EMBL" id="FXAK01000005">
    <property type="protein sequence ID" value="SMF53991.1"/>
    <property type="molecule type" value="Genomic_DNA"/>
</dbReference>
<evidence type="ECO:0000313" key="17">
    <source>
        <dbReference type="EMBL" id="SMF53991.1"/>
    </source>
</evidence>
<keyword evidence="13" id="KW-0418">Kinase</keyword>
<dbReference type="PRINTS" id="PR00107">
    <property type="entry name" value="PHOSPHOCPHPR"/>
</dbReference>
<comment type="catalytic activity">
    <reaction evidence="1">
        <text>L-histidyl-[protein] + phosphoenolpyruvate = N(pros)-phospho-L-histidyl-[protein] + pyruvate</text>
        <dbReference type="Rhea" id="RHEA:23880"/>
        <dbReference type="Rhea" id="RHEA-COMP:9745"/>
        <dbReference type="Rhea" id="RHEA-COMP:9746"/>
        <dbReference type="ChEBI" id="CHEBI:15361"/>
        <dbReference type="ChEBI" id="CHEBI:29979"/>
        <dbReference type="ChEBI" id="CHEBI:58702"/>
        <dbReference type="ChEBI" id="CHEBI:64837"/>
        <dbReference type="EC" id="2.7.3.9"/>
    </reaction>
</comment>
<accession>A0A1X7FL03</accession>
<dbReference type="RefSeq" id="WP_085086625.1">
    <property type="nucleotide sequence ID" value="NZ_FXAK01000005.1"/>
</dbReference>
<evidence type="ECO:0000259" key="16">
    <source>
        <dbReference type="PROSITE" id="PS51350"/>
    </source>
</evidence>
<dbReference type="Proteomes" id="UP000192936">
    <property type="component" value="Unassembled WGS sequence"/>
</dbReference>
<dbReference type="SUPFAM" id="SSF55594">
    <property type="entry name" value="HPr-like"/>
    <property type="match status" value="1"/>
</dbReference>
<evidence type="ECO:0000256" key="11">
    <source>
        <dbReference type="ARBA" id="ARBA00022683"/>
    </source>
</evidence>
<dbReference type="InterPro" id="IPR006318">
    <property type="entry name" value="PTS_EI-like"/>
</dbReference>
<dbReference type="Gene3D" id="3.30.1340.10">
    <property type="entry name" value="HPr-like"/>
    <property type="match status" value="1"/>
</dbReference>
<evidence type="ECO:0000256" key="4">
    <source>
        <dbReference type="ARBA" id="ARBA00007837"/>
    </source>
</evidence>
<dbReference type="Gene3D" id="1.10.274.10">
    <property type="entry name" value="PtsI, HPr-binding domain"/>
    <property type="match status" value="1"/>
</dbReference>
<dbReference type="InterPro" id="IPR023151">
    <property type="entry name" value="PEP_util_CS"/>
</dbReference>
<dbReference type="InterPro" id="IPR036637">
    <property type="entry name" value="Phosphohistidine_dom_sf"/>
</dbReference>
<organism evidence="17 18">
    <name type="scientific">Azospirillum oryzae</name>
    <dbReference type="NCBI Taxonomy" id="286727"/>
    <lineage>
        <taxon>Bacteria</taxon>
        <taxon>Pseudomonadati</taxon>
        <taxon>Pseudomonadota</taxon>
        <taxon>Alphaproteobacteria</taxon>
        <taxon>Rhodospirillales</taxon>
        <taxon>Azospirillaceae</taxon>
        <taxon>Azospirillum</taxon>
    </lineage>
</organism>
<dbReference type="InterPro" id="IPR016152">
    <property type="entry name" value="PTrfase/Anion_transptr"/>
</dbReference>
<dbReference type="InterPro" id="IPR040442">
    <property type="entry name" value="Pyrv_kinase-like_dom_sf"/>
</dbReference>
<dbReference type="PROSITE" id="PS51350">
    <property type="entry name" value="PTS_HPR_DOM"/>
    <property type="match status" value="1"/>
</dbReference>
<dbReference type="InterPro" id="IPR000032">
    <property type="entry name" value="HPr-like"/>
</dbReference>
<dbReference type="NCBIfam" id="TIGR01417">
    <property type="entry name" value="PTS_I_fam"/>
    <property type="match status" value="1"/>
</dbReference>
<keyword evidence="7" id="KW-0963">Cytoplasm</keyword>
<dbReference type="GO" id="GO:0009401">
    <property type="term" value="P:phosphoenolpyruvate-dependent sugar phosphotransferase system"/>
    <property type="evidence" value="ECO:0007669"/>
    <property type="project" value="UniProtKB-KW"/>
</dbReference>
<dbReference type="SUPFAM" id="SSF52009">
    <property type="entry name" value="Phosphohistidine domain"/>
    <property type="match status" value="1"/>
</dbReference>
<dbReference type="InterPro" id="IPR008279">
    <property type="entry name" value="PEP-util_enz_mobile_dom"/>
</dbReference>
<dbReference type="InterPro" id="IPR050499">
    <property type="entry name" value="PEP-utilizing_PTS_enzyme"/>
</dbReference>
<dbReference type="InterPro" id="IPR002178">
    <property type="entry name" value="PTS_EIIA_type-2_dom"/>
</dbReference>
<evidence type="ECO:0000256" key="8">
    <source>
        <dbReference type="ARBA" id="ARBA00022553"/>
    </source>
</evidence>
<feature type="domain" description="HPr" evidence="16">
    <location>
        <begin position="163"/>
        <end position="255"/>
    </location>
</feature>
<sequence>MATDTHPLSLPPDLIRLGAAPAGKEAAIREAAQLLIAAGCIDPAYADSMIRRESVANTFLGHGVAIPHGMVDDRNLVRRNGIAILQVPDGVVWNDGQTARLVVAIAAQSDAHIAILRRLTRLMQDEARLNALFTTGDPADLVAALSDESAAPATPASEAGDLAESFEWVVDYPTGLHARPAAAWVETARAASGRVRVRHGDEAVDGKTLVALLQLGLRPGDRITVSADGSDAHAVLNRLRATITGLSAREKADAAAAARKAKAVVQGWTPPTTAGREMPVVAGVGASPGLAIGPVHVMPKADLTVPDRPAPLLEGGNRLHEALNLTRQQLKALADDTARRLGPAEAGIFAAQAELLNDTDVITLACQLMVEGHGPGWSWNEAVERSAAKLAANPNPVLAGRAADLRDVGRRVLTRIDPDLRGGSIRDLPDTPCILVADDLSPSDTAALDMGRVIGLATAQGGPTSHTAILARTLGLPAMVAGGGALTELANGTTAILDGQSGRLYLEPTDADLAAAHGWIEEQRVKKAQQEERRGLPARTRDGHTVEIGANVNRPDQVPVALSQGAEGVGLMRTEFLFLERGDAPSEEEQYQTYRAMLEALDGRPLIVRALDIGGDKQVPHLQLPHEENPFLGVRGARLLLRHPELLEPQLRALYRAAKGAKPDALLIMFPMITTLREIETLRAVCDRIRAELDAPAVPLGIMVEVPAAAIQADVLARHVDFFSIGTNDLTQYALAVDRQHPELAAEADSLHPSVLRLIRMTVEGAEKHGRWVGVCGGIAGDPFGAALLAGLGVRELSMTPRDIPGVKDRLRDSDLAGLRALAQRALDCESSDEVRALEGEAS</sequence>
<dbReference type="NCBIfam" id="TIGR01003">
    <property type="entry name" value="PTS_HPr_family"/>
    <property type="match status" value="1"/>
</dbReference>
<dbReference type="InterPro" id="IPR035895">
    <property type="entry name" value="HPr-like_sf"/>
</dbReference>
<dbReference type="SUPFAM" id="SSF51621">
    <property type="entry name" value="Phosphoenolpyruvate/pyruvate domain"/>
    <property type="match status" value="1"/>
</dbReference>
<evidence type="ECO:0000256" key="10">
    <source>
        <dbReference type="ARBA" id="ARBA00022679"/>
    </source>
</evidence>
<keyword evidence="8" id="KW-0597">Phosphoprotein</keyword>
<keyword evidence="12" id="KW-0479">Metal-binding</keyword>
<dbReference type="AlphaFoldDB" id="A0A1X7FL03"/>
<dbReference type="PRINTS" id="PR01736">
    <property type="entry name" value="PHPHTRNFRASE"/>
</dbReference>
<comment type="similarity">
    <text evidence="4">Belongs to the PEP-utilizing enzyme family.</text>
</comment>
<feature type="domain" description="PTS EIIA type-2" evidence="15">
    <location>
        <begin position="8"/>
        <end position="148"/>
    </location>
</feature>
<evidence type="ECO:0000256" key="14">
    <source>
        <dbReference type="ARBA" id="ARBA00022842"/>
    </source>
</evidence>
<dbReference type="PROSITE" id="PS00742">
    <property type="entry name" value="PEP_ENZYMES_2"/>
    <property type="match status" value="1"/>
</dbReference>
<evidence type="ECO:0000256" key="9">
    <source>
        <dbReference type="ARBA" id="ARBA00022597"/>
    </source>
</evidence>
<dbReference type="GO" id="GO:0046872">
    <property type="term" value="F:metal ion binding"/>
    <property type="evidence" value="ECO:0007669"/>
    <property type="project" value="UniProtKB-KW"/>
</dbReference>
<proteinExistence type="inferred from homology"/>
<evidence type="ECO:0000256" key="1">
    <source>
        <dbReference type="ARBA" id="ARBA00000683"/>
    </source>
</evidence>
<dbReference type="PROSITE" id="PS00369">
    <property type="entry name" value="PTS_HPR_HIS"/>
    <property type="match status" value="1"/>
</dbReference>
<evidence type="ECO:0000256" key="3">
    <source>
        <dbReference type="ARBA" id="ARBA00004496"/>
    </source>
</evidence>
<dbReference type="PANTHER" id="PTHR46244">
    <property type="entry name" value="PHOSPHOENOLPYRUVATE-PROTEIN PHOSPHOTRANSFERASE"/>
    <property type="match status" value="1"/>
</dbReference>
<evidence type="ECO:0000256" key="6">
    <source>
        <dbReference type="ARBA" id="ARBA00022448"/>
    </source>
</evidence>
<dbReference type="InterPro" id="IPR015813">
    <property type="entry name" value="Pyrv/PenolPyrv_kinase-like_dom"/>
</dbReference>
<keyword evidence="6" id="KW-0813">Transport</keyword>
<comment type="cofactor">
    <cofactor evidence="2">
        <name>Mg(2+)</name>
        <dbReference type="ChEBI" id="CHEBI:18420"/>
    </cofactor>
</comment>
<dbReference type="InterPro" id="IPR036618">
    <property type="entry name" value="PtsI_HPr-bd_sf"/>
</dbReference>
<evidence type="ECO:0000259" key="15">
    <source>
        <dbReference type="PROSITE" id="PS51094"/>
    </source>
</evidence>
<reference evidence="17 18" key="1">
    <citation type="submission" date="2017-04" db="EMBL/GenBank/DDBJ databases">
        <authorList>
            <person name="Afonso C.L."/>
            <person name="Miller P.J."/>
            <person name="Scott M.A."/>
            <person name="Spackman E."/>
            <person name="Goraichik I."/>
            <person name="Dimitrov K.M."/>
            <person name="Suarez D.L."/>
            <person name="Swayne D.E."/>
        </authorList>
    </citation>
    <scope>NUCLEOTIDE SEQUENCE [LARGE SCALE GENOMIC DNA]</scope>
    <source>
        <strain evidence="17 18">A2P</strain>
    </source>
</reference>
<dbReference type="SUPFAM" id="SSF47831">
    <property type="entry name" value="Enzyme I of the PEP:sugar phosphotransferase system HPr-binding (sub)domain"/>
    <property type="match status" value="1"/>
</dbReference>